<evidence type="ECO:0000256" key="2">
    <source>
        <dbReference type="ARBA" id="ARBA00007783"/>
    </source>
</evidence>
<dbReference type="InterPro" id="IPR013525">
    <property type="entry name" value="ABC2_TM"/>
</dbReference>
<dbReference type="Proteomes" id="UP001144612">
    <property type="component" value="Unassembled WGS sequence"/>
</dbReference>
<accession>A0ABT4D488</accession>
<proteinExistence type="inferred from homology"/>
<keyword evidence="11" id="KW-1185">Reference proteome</keyword>
<evidence type="ECO:0000313" key="10">
    <source>
        <dbReference type="EMBL" id="MCY6957090.1"/>
    </source>
</evidence>
<dbReference type="InterPro" id="IPR047817">
    <property type="entry name" value="ABC2_TM_bact-type"/>
</dbReference>
<comment type="subcellular location">
    <subcellularLocation>
        <location evidence="1">Cell membrane</location>
        <topology evidence="1">Multi-pass membrane protein</topology>
    </subcellularLocation>
</comment>
<dbReference type="EMBL" id="JAPQFJ010000001">
    <property type="protein sequence ID" value="MCY6957090.1"/>
    <property type="molecule type" value="Genomic_DNA"/>
</dbReference>
<feature type="transmembrane region" description="Helical" evidence="8">
    <location>
        <begin position="293"/>
        <end position="312"/>
    </location>
</feature>
<feature type="transmembrane region" description="Helical" evidence="8">
    <location>
        <begin position="226"/>
        <end position="248"/>
    </location>
</feature>
<evidence type="ECO:0000256" key="7">
    <source>
        <dbReference type="ARBA" id="ARBA00023136"/>
    </source>
</evidence>
<dbReference type="RefSeq" id="WP_268059449.1">
    <property type="nucleotide sequence ID" value="NZ_JAPQFJ010000001.1"/>
</dbReference>
<feature type="transmembrane region" description="Helical" evidence="8">
    <location>
        <begin position="348"/>
        <end position="370"/>
    </location>
</feature>
<sequence>MNILNIILKDMKEGFRSKKELALMILFPIVLIVILGTALSSAMNGDIKLGQINVLYTIQGKDNNIGTSFNLLEDKLKNYNVEFKETNNIEEAKKSLENGDYACYLLINENEKEIKIFKNERNRLGGSFVEGILNTFVQRYNVVNEIGRHDPRMVGQILKENNKKYVNIQSLNEKKEPRAIDYYGVTMTTLIIMYSSMTAAFGIVGEKNRKTSNRMIIAPITKKEIFMGKILSSVIITVIEIIIVIMFSKYVIKVNWGDNLPILLLVLFSEIVMAVSIGIGVAFLTKTEAVMNGILNAVIPVMVFLGGGYLPIDEFKNTLLTNVSNFSPIRWVNSSILNIVFTNNYEKVFPAVLINFSIAFIFLMIATMLFRKEEA</sequence>
<feature type="transmembrane region" description="Helical" evidence="8">
    <location>
        <begin position="21"/>
        <end position="43"/>
    </location>
</feature>
<feature type="transmembrane region" description="Helical" evidence="8">
    <location>
        <begin position="260"/>
        <end position="284"/>
    </location>
</feature>
<gene>
    <name evidence="10" type="ORF">OW729_00575</name>
</gene>
<evidence type="ECO:0000256" key="3">
    <source>
        <dbReference type="ARBA" id="ARBA00022448"/>
    </source>
</evidence>
<evidence type="ECO:0000313" key="11">
    <source>
        <dbReference type="Proteomes" id="UP001144612"/>
    </source>
</evidence>
<evidence type="ECO:0000256" key="1">
    <source>
        <dbReference type="ARBA" id="ARBA00004651"/>
    </source>
</evidence>
<keyword evidence="5 8" id="KW-0812">Transmembrane</keyword>
<reference evidence="10" key="1">
    <citation type="submission" date="2022-12" db="EMBL/GenBank/DDBJ databases">
        <title>Clostridium sp. nov., isolated from industrial wastewater.</title>
        <authorList>
            <person name="Jiayan W."/>
        </authorList>
    </citation>
    <scope>NUCLEOTIDE SEQUENCE</scope>
    <source>
        <strain evidence="10">ZC22-4</strain>
    </source>
</reference>
<dbReference type="Pfam" id="PF12698">
    <property type="entry name" value="ABC2_membrane_3"/>
    <property type="match status" value="1"/>
</dbReference>
<feature type="transmembrane region" description="Helical" evidence="8">
    <location>
        <begin position="182"/>
        <end position="205"/>
    </location>
</feature>
<evidence type="ECO:0000256" key="4">
    <source>
        <dbReference type="ARBA" id="ARBA00022475"/>
    </source>
</evidence>
<keyword evidence="4" id="KW-1003">Cell membrane</keyword>
<dbReference type="PANTHER" id="PTHR30294">
    <property type="entry name" value="MEMBRANE COMPONENT OF ABC TRANSPORTER YHHJ-RELATED"/>
    <property type="match status" value="1"/>
</dbReference>
<keyword evidence="6 8" id="KW-1133">Transmembrane helix</keyword>
<dbReference type="PROSITE" id="PS51012">
    <property type="entry name" value="ABC_TM2"/>
    <property type="match status" value="1"/>
</dbReference>
<feature type="domain" description="ABC transmembrane type-2" evidence="9">
    <location>
        <begin position="147"/>
        <end position="373"/>
    </location>
</feature>
<evidence type="ECO:0000256" key="6">
    <source>
        <dbReference type="ARBA" id="ARBA00022989"/>
    </source>
</evidence>
<dbReference type="PANTHER" id="PTHR30294:SF48">
    <property type="entry name" value="LINEARMYCIN RESISTANCE PERMEASE PROTEIN LNRM"/>
    <property type="match status" value="1"/>
</dbReference>
<keyword evidence="7 8" id="KW-0472">Membrane</keyword>
<protein>
    <submittedName>
        <fullName evidence="10">ABC transporter permease</fullName>
    </submittedName>
</protein>
<organism evidence="10 11">
    <name type="scientific">Clostridium brassicae</name>
    <dbReference type="NCBI Taxonomy" id="2999072"/>
    <lineage>
        <taxon>Bacteria</taxon>
        <taxon>Bacillati</taxon>
        <taxon>Bacillota</taxon>
        <taxon>Clostridia</taxon>
        <taxon>Eubacteriales</taxon>
        <taxon>Clostridiaceae</taxon>
        <taxon>Clostridium</taxon>
    </lineage>
</organism>
<comment type="caution">
    <text evidence="10">The sequence shown here is derived from an EMBL/GenBank/DDBJ whole genome shotgun (WGS) entry which is preliminary data.</text>
</comment>
<keyword evidence="3" id="KW-0813">Transport</keyword>
<evidence type="ECO:0000256" key="8">
    <source>
        <dbReference type="SAM" id="Phobius"/>
    </source>
</evidence>
<evidence type="ECO:0000259" key="9">
    <source>
        <dbReference type="PROSITE" id="PS51012"/>
    </source>
</evidence>
<dbReference type="InterPro" id="IPR051449">
    <property type="entry name" value="ABC-2_transporter_component"/>
</dbReference>
<name>A0ABT4D488_9CLOT</name>
<comment type="similarity">
    <text evidence="2">Belongs to the ABC-2 integral membrane protein family.</text>
</comment>
<evidence type="ECO:0000256" key="5">
    <source>
        <dbReference type="ARBA" id="ARBA00022692"/>
    </source>
</evidence>